<keyword evidence="3" id="KW-1185">Reference proteome</keyword>
<accession>A0A1H7SP22</accession>
<dbReference type="Pfam" id="PF12146">
    <property type="entry name" value="Hydrolase_4"/>
    <property type="match status" value="1"/>
</dbReference>
<protein>
    <submittedName>
        <fullName evidence="2">Lysophospholipase, alpha-beta hydrolase superfamily</fullName>
    </submittedName>
</protein>
<keyword evidence="2" id="KW-0378">Hydrolase</keyword>
<reference evidence="3" key="1">
    <citation type="submission" date="2016-10" db="EMBL/GenBank/DDBJ databases">
        <authorList>
            <person name="Varghese N."/>
            <person name="Submissions S."/>
        </authorList>
    </citation>
    <scope>NUCLEOTIDE SEQUENCE [LARGE SCALE GENOMIC DNA]</scope>
    <source>
        <strain evidence="3">DSM 16471</strain>
    </source>
</reference>
<evidence type="ECO:0000313" key="2">
    <source>
        <dbReference type="EMBL" id="SEL73227.1"/>
    </source>
</evidence>
<dbReference type="STRING" id="228957.SAMN04488008_10544"/>
<dbReference type="GO" id="GO:0016787">
    <property type="term" value="F:hydrolase activity"/>
    <property type="evidence" value="ECO:0007669"/>
    <property type="project" value="UniProtKB-KW"/>
</dbReference>
<dbReference type="SUPFAM" id="SSF53474">
    <property type="entry name" value="alpha/beta-Hydrolases"/>
    <property type="match status" value="1"/>
</dbReference>
<organism evidence="2 3">
    <name type="scientific">Maribacter orientalis</name>
    <dbReference type="NCBI Taxonomy" id="228957"/>
    <lineage>
        <taxon>Bacteria</taxon>
        <taxon>Pseudomonadati</taxon>
        <taxon>Bacteroidota</taxon>
        <taxon>Flavobacteriia</taxon>
        <taxon>Flavobacteriales</taxon>
        <taxon>Flavobacteriaceae</taxon>
        <taxon>Maribacter</taxon>
    </lineage>
</organism>
<name>A0A1H7SP22_9FLAO</name>
<dbReference type="AlphaFoldDB" id="A0A1H7SP22"/>
<dbReference type="OrthoDB" id="9801217at2"/>
<dbReference type="Proteomes" id="UP000198990">
    <property type="component" value="Unassembled WGS sequence"/>
</dbReference>
<dbReference type="InterPro" id="IPR051044">
    <property type="entry name" value="MAG_DAG_Lipase"/>
</dbReference>
<dbReference type="EMBL" id="FNZN01000005">
    <property type="protein sequence ID" value="SEL73227.1"/>
    <property type="molecule type" value="Genomic_DNA"/>
</dbReference>
<dbReference type="InterPro" id="IPR022742">
    <property type="entry name" value="Hydrolase_4"/>
</dbReference>
<feature type="domain" description="Serine aminopeptidase S33" evidence="1">
    <location>
        <begin position="52"/>
        <end position="257"/>
    </location>
</feature>
<dbReference type="RefSeq" id="WP_091624605.1">
    <property type="nucleotide sequence ID" value="NZ_FNZN01000005.1"/>
</dbReference>
<evidence type="ECO:0000313" key="3">
    <source>
        <dbReference type="Proteomes" id="UP000198990"/>
    </source>
</evidence>
<evidence type="ECO:0000259" key="1">
    <source>
        <dbReference type="Pfam" id="PF12146"/>
    </source>
</evidence>
<gene>
    <name evidence="2" type="ORF">SAMN04488008_10544</name>
</gene>
<proteinExistence type="predicted"/>
<dbReference type="Gene3D" id="3.40.50.1820">
    <property type="entry name" value="alpha/beta hydrolase"/>
    <property type="match status" value="1"/>
</dbReference>
<dbReference type="PANTHER" id="PTHR11614">
    <property type="entry name" value="PHOSPHOLIPASE-RELATED"/>
    <property type="match status" value="1"/>
</dbReference>
<dbReference type="InterPro" id="IPR029058">
    <property type="entry name" value="AB_hydrolase_fold"/>
</dbReference>
<sequence>MQDFKFIENTATTYVTDILDDRFESITLCFPDDYEGEVVATLIRRKLDTMSNKAILYVHGFNDYFFQKELAKRYNKNGFHFYALDLRKYGRSYLSHQKLNNVRSLLEYDEEINMALQIIKSEKNKEVILMGHSTGGLIVTNYAVNHLNSTLFHGVLCNSPFYEFNLNDFERKMGIPILSFLGRYFPNKTVSGGFSKLYGHSLHQDKYGEWEYSLAWKPHDIPKINLGFISAIHEAQENLKNKLVVDVPILVMHSDKSIYQNHWSEKLKEGDAVLNIDHIRHYANKIKGNVTICEIENGMHDLILSKKPIGENVYKKMFEWVSINFKSTQTTHNNISYEKSSRNNTNTEHFQNFIGPLYDFCRI</sequence>